<dbReference type="InterPro" id="IPR000259">
    <property type="entry name" value="Adhesion_dom_fimbrial"/>
</dbReference>
<keyword evidence="2" id="KW-0614">Plasmid</keyword>
<feature type="domain" description="Fimbrial-type adhesion" evidence="1">
    <location>
        <begin position="28"/>
        <end position="165"/>
    </location>
</feature>
<organism evidence="2 3">
    <name type="scientific">Providencia rettgeri</name>
    <dbReference type="NCBI Taxonomy" id="587"/>
    <lineage>
        <taxon>Bacteria</taxon>
        <taxon>Pseudomonadati</taxon>
        <taxon>Pseudomonadota</taxon>
        <taxon>Gammaproteobacteria</taxon>
        <taxon>Enterobacterales</taxon>
        <taxon>Morganellaceae</taxon>
        <taxon>Providencia</taxon>
    </lineage>
</organism>
<evidence type="ECO:0000259" key="1">
    <source>
        <dbReference type="Pfam" id="PF00419"/>
    </source>
</evidence>
<evidence type="ECO:0000313" key="2">
    <source>
        <dbReference type="EMBL" id="WHT95912.1"/>
    </source>
</evidence>
<accession>A0AAJ6FR76</accession>
<gene>
    <name evidence="2" type="ORF">KOF27_20615</name>
</gene>
<dbReference type="Pfam" id="PF00419">
    <property type="entry name" value="Fimbrial"/>
    <property type="match status" value="1"/>
</dbReference>
<sequence length="185" mass="20037">MQSIRWLKRVFTLFFLVYLGSAFGVGLNLSGNLVVAPPECILNNDQQQAIHFSDILLTRIDGFNYLQPLTFQLTCAQLAKNAIKLTIKGDATSFNSNGALKTSNAKLGIAFYVNDVRQGINEAINVDYSALPTITAAPVKNLTASYSNTDGGIFSALATLKVDYQWGSSCCLYYTKQTSSVGISG</sequence>
<evidence type="ECO:0000313" key="3">
    <source>
        <dbReference type="Proteomes" id="UP000682358"/>
    </source>
</evidence>
<dbReference type="GO" id="GO:0007155">
    <property type="term" value="P:cell adhesion"/>
    <property type="evidence" value="ECO:0007669"/>
    <property type="project" value="InterPro"/>
</dbReference>
<dbReference type="Gene3D" id="2.60.40.1090">
    <property type="entry name" value="Fimbrial-type adhesion domain"/>
    <property type="match status" value="1"/>
</dbReference>
<geneLocation type="plasmid" evidence="2 3">
    <name>p15628A_320</name>
</geneLocation>
<dbReference type="Proteomes" id="UP000682358">
    <property type="component" value="Plasmid p15628A_320"/>
</dbReference>
<protein>
    <submittedName>
        <fullName evidence="2">Fimbrial protein</fullName>
    </submittedName>
</protein>
<dbReference type="GO" id="GO:0009289">
    <property type="term" value="C:pilus"/>
    <property type="evidence" value="ECO:0007669"/>
    <property type="project" value="InterPro"/>
</dbReference>
<proteinExistence type="predicted"/>
<dbReference type="SUPFAM" id="SSF49401">
    <property type="entry name" value="Bacterial adhesins"/>
    <property type="match status" value="1"/>
</dbReference>
<reference evidence="2" key="1">
    <citation type="submission" date="2023-04" db="EMBL/GenBank/DDBJ databases">
        <title>Co-integrate Col3M blaNDM-1-harbouring plasmids in clinical Providencia rettgeri isolates from Argentina.</title>
        <authorList>
            <person name="de Belder D."/>
            <person name="Martino F."/>
            <person name="Tijet N."/>
            <person name="Melano R.G."/>
            <person name="Faccone D."/>
            <person name="de Mendieta J.M."/>
            <person name="Rapoport M."/>
            <person name="Albornoz E."/>
            <person name="Petroni A."/>
            <person name="Tuduri E."/>
            <person name="Derdoy L."/>
            <person name="Cogut S."/>
            <person name="Errecalde L."/>
            <person name="Pasteran F."/>
            <person name="Corso A."/>
            <person name="Gomez S.A."/>
        </authorList>
    </citation>
    <scope>NUCLEOTIDE SEQUENCE</scope>
    <source>
        <strain evidence="2">PreM15628</strain>
        <plasmid evidence="2">p15628A_320</plasmid>
    </source>
</reference>
<dbReference type="AlphaFoldDB" id="A0AAJ6FR76"/>
<dbReference type="EMBL" id="CP123373">
    <property type="protein sequence ID" value="WHT95912.1"/>
    <property type="molecule type" value="Genomic_DNA"/>
</dbReference>
<dbReference type="InterPro" id="IPR008966">
    <property type="entry name" value="Adhesion_dom_sf"/>
</dbReference>
<name>A0AAJ6FR76_PRORE</name>
<dbReference type="InterPro" id="IPR036937">
    <property type="entry name" value="Adhesion_dom_fimbrial_sf"/>
</dbReference>